<evidence type="ECO:0000256" key="4">
    <source>
        <dbReference type="ARBA" id="ARBA00023136"/>
    </source>
</evidence>
<evidence type="ECO:0000256" key="2">
    <source>
        <dbReference type="ARBA" id="ARBA00022692"/>
    </source>
</evidence>
<keyword evidence="4 5" id="KW-0472">Membrane</keyword>
<evidence type="ECO:0000256" key="3">
    <source>
        <dbReference type="ARBA" id="ARBA00022989"/>
    </source>
</evidence>
<sequence>MKKEKIIFWITTGLFSLMMLFSAYMYFTAPQVKTAYEHLGFPDYFRIELGAAKALGAIALLLPFVPKGLKQFAYAGFTINLFSAAIAHASKGDPAQEIVTPLILWLVLVVSFIYYHKLHQKA</sequence>
<dbReference type="InterPro" id="IPR032808">
    <property type="entry name" value="DoxX"/>
</dbReference>
<reference evidence="6" key="1">
    <citation type="submission" date="2023-06" db="EMBL/GenBank/DDBJ databases">
        <title>Genomic of Agaribacillus aureum.</title>
        <authorList>
            <person name="Wang G."/>
        </authorList>
    </citation>
    <scope>NUCLEOTIDE SEQUENCE</scope>
    <source>
        <strain evidence="6">BMA12</strain>
    </source>
</reference>
<organism evidence="6 7">
    <name type="scientific">Agaribacillus aureus</name>
    <dbReference type="NCBI Taxonomy" id="3051825"/>
    <lineage>
        <taxon>Bacteria</taxon>
        <taxon>Pseudomonadati</taxon>
        <taxon>Bacteroidota</taxon>
        <taxon>Cytophagia</taxon>
        <taxon>Cytophagales</taxon>
        <taxon>Splendidivirgaceae</taxon>
        <taxon>Agaribacillus</taxon>
    </lineage>
</organism>
<comment type="subcellular location">
    <subcellularLocation>
        <location evidence="1">Membrane</location>
        <topology evidence="1">Multi-pass membrane protein</topology>
    </subcellularLocation>
</comment>
<name>A0ABT8LGQ4_9BACT</name>
<keyword evidence="7" id="KW-1185">Reference proteome</keyword>
<keyword evidence="3 5" id="KW-1133">Transmembrane helix</keyword>
<feature type="transmembrane region" description="Helical" evidence="5">
    <location>
        <begin position="72"/>
        <end position="89"/>
    </location>
</feature>
<protein>
    <submittedName>
        <fullName evidence="6">DoxX family protein</fullName>
    </submittedName>
</protein>
<proteinExistence type="predicted"/>
<dbReference type="PIRSF" id="PIRSF030066">
    <property type="entry name" value="UCP030066"/>
    <property type="match status" value="1"/>
</dbReference>
<dbReference type="EMBL" id="JAUJEB010000012">
    <property type="protein sequence ID" value="MDN5216987.1"/>
    <property type="molecule type" value="Genomic_DNA"/>
</dbReference>
<evidence type="ECO:0000256" key="5">
    <source>
        <dbReference type="SAM" id="Phobius"/>
    </source>
</evidence>
<comment type="caution">
    <text evidence="6">The sequence shown here is derived from an EMBL/GenBank/DDBJ whole genome shotgun (WGS) entry which is preliminary data.</text>
</comment>
<evidence type="ECO:0000256" key="1">
    <source>
        <dbReference type="ARBA" id="ARBA00004141"/>
    </source>
</evidence>
<dbReference type="Pfam" id="PF13564">
    <property type="entry name" value="DoxX_2"/>
    <property type="match status" value="1"/>
</dbReference>
<feature type="transmembrane region" description="Helical" evidence="5">
    <location>
        <begin position="7"/>
        <end position="27"/>
    </location>
</feature>
<accession>A0ABT8LGQ4</accession>
<evidence type="ECO:0000313" key="7">
    <source>
        <dbReference type="Proteomes" id="UP001172083"/>
    </source>
</evidence>
<evidence type="ECO:0000313" key="6">
    <source>
        <dbReference type="EMBL" id="MDN5216987.1"/>
    </source>
</evidence>
<keyword evidence="2 5" id="KW-0812">Transmembrane</keyword>
<feature type="transmembrane region" description="Helical" evidence="5">
    <location>
        <begin position="47"/>
        <end position="65"/>
    </location>
</feature>
<dbReference type="Proteomes" id="UP001172083">
    <property type="component" value="Unassembled WGS sequence"/>
</dbReference>
<dbReference type="InterPro" id="IPR016944">
    <property type="entry name" value="UCP030066"/>
</dbReference>
<feature type="transmembrane region" description="Helical" evidence="5">
    <location>
        <begin position="95"/>
        <end position="115"/>
    </location>
</feature>
<dbReference type="RefSeq" id="WP_346762325.1">
    <property type="nucleotide sequence ID" value="NZ_JAUJEB010000012.1"/>
</dbReference>
<gene>
    <name evidence="6" type="ORF">QQ020_33260</name>
</gene>